<dbReference type="Proteomes" id="UP001377567">
    <property type="component" value="Unassembled WGS sequence"/>
</dbReference>
<sequence>MSAPPPTVQAEGQFTSSFLILTDPTVPNARKMEVLMKFKGHVKKEFIDVSSISLYMDGLLAIHTGDNEITDLTFLGHSCLCYLIKRIGIQSPESLSQELIDKVITHLIHLHSISHKSDQTTTSHNEKKLWLLTIKVLESLYNINPVFLENSVNGILQEQTNTDTVNPNTIKISLFLINELCQLKLRRDKDDTYPLAVFRSSILTIVNKLSNTGTTDNSNSLLDIITDILKKYFNQEDFGAFLDEVHTAPTKLYISQKHDEVPEKEENIFDVNLELQTIMKDAKGPPQLLGEPSQLKNDYSLVYSSLDKLSVDLGNLLEPFQEIKETEKNWKVRQQNITRIREIFEINQKMLLDERIEFVLLLKSLNFIDAISKAALSLRTTLSLNTCLLIKLLLQTFGDDLTLGILDQLFFILKSLLSSTKKLSSQMGYYCMLTMFSHTEFHNKLFQNSFQMINEKSVIQRFSSAVILRIMLIRSHSDIKLENNTVYVDEWIKKGISDAQTQVRESMRLTFWYYFKVFPSFARNLLNNSFSTQLKKAIELAIPKHLKINYEKQYQTSYSNSSSNSGSRRSSLLSTAFQKKQIHTRKYPSYAQPTQSSISQTSSGDNSKGQRSVSEFASLHGSHHSIQNVDNKRSKANDSSIIRRKISAPLPSKNHSPEISSNHLDLTDELTDIPSIPLITKYMKADKSIPQDSSGYTRINESKLSPIDKREMIYDSFSDTKQYEKSLHYVSDYIIDSRKQHLEPINFSKLKNHILNIIIEHPLSFAPLLSFPEFLDHISMTDAIILLAINDKKVDDMVNTLRIDSTEKVSNIIAKSVALLDNLTTPTDPSRTIFYLKYRTKIFNFTLLLISRLIRNDISKNELPEPLIRDSIQTLFKIYGNEFDSSLFFDMTFVLFQHSRNIFIECLRQLQFISVKLKIAQELQKKDPTFELNKIILHNKDRNDDDSGREDAINKKDSNSFENDNMKSMDTNNTENAFYRDDTEVKGLLEMTMINPFNQKRSTSGNSVIHNKTLSNANIGDSKTDSIYHHKDMTITDPRLYEMTKIVSLYQNDSQPITNVDTEIKQETNQELPGIAPKPDSMLSDIFQGNEKNVNSNEMTTSSDQEAHKGLPPKTEKDHTVKFSDFPVEITRRNEKENDMNEAIKNNEIIPPETKRNNNNASKLQRKVSDTREGNNKDNTSLPTEYYPVLYTFSHTPITLYELAKIISRKNSMNTPPISKVSEGDFQHLQKGLLRIKSGTFTLKHLNYLIEPLVMFNRSNLELLSWLKESDGYNEVLSICLTLLQSTDDATLLPTTMTRKAILLIQCTLKLNQLDGKTIENLPTHTLAGIWDQMVIMVEKIADYANEIYLLLCEMRNTLIDIGFFKPRSITSILNGLVTELPEHDTEESYRNEFNETKIIGQFTTDVGNGINLNEAKKKIGLKQSFMLNTIICVLKTQSGSFKDAQFAEIVQTMSYFVGKTNADWRYNSISVTVAIYKILRQRGTIKQESMDRIFSCLDQETYKLIKIMGCSGPHEG</sequence>
<evidence type="ECO:0000256" key="1">
    <source>
        <dbReference type="ARBA" id="ARBA00004186"/>
    </source>
</evidence>
<feature type="region of interest" description="Disordered" evidence="7">
    <location>
        <begin position="1147"/>
        <end position="1180"/>
    </location>
</feature>
<name>A0AAV5S4L1_MAUHU</name>
<dbReference type="Pfam" id="PF12348">
    <property type="entry name" value="CLASP_N"/>
    <property type="match status" value="1"/>
</dbReference>
<comment type="caution">
    <text evidence="9">The sequence shown here is derived from an EMBL/GenBank/DDBJ whole genome shotgun (WGS) entry which is preliminary data.</text>
</comment>
<dbReference type="GO" id="GO:0005881">
    <property type="term" value="C:cytoplasmic microtubule"/>
    <property type="evidence" value="ECO:0007669"/>
    <property type="project" value="TreeGrafter"/>
</dbReference>
<evidence type="ECO:0000256" key="2">
    <source>
        <dbReference type="ARBA" id="ARBA00009549"/>
    </source>
</evidence>
<keyword evidence="6" id="KW-0131">Cell cycle</keyword>
<dbReference type="GO" id="GO:0090307">
    <property type="term" value="P:mitotic spindle assembly"/>
    <property type="evidence" value="ECO:0007669"/>
    <property type="project" value="TreeGrafter"/>
</dbReference>
<organism evidence="9 10">
    <name type="scientific">Maudiozyma humilis</name>
    <name type="common">Sour dough yeast</name>
    <name type="synonym">Kazachstania humilis</name>
    <dbReference type="NCBI Taxonomy" id="51915"/>
    <lineage>
        <taxon>Eukaryota</taxon>
        <taxon>Fungi</taxon>
        <taxon>Dikarya</taxon>
        <taxon>Ascomycota</taxon>
        <taxon>Saccharomycotina</taxon>
        <taxon>Saccharomycetes</taxon>
        <taxon>Saccharomycetales</taxon>
        <taxon>Saccharomycetaceae</taxon>
        <taxon>Maudiozyma</taxon>
    </lineage>
</organism>
<dbReference type="GO" id="GO:0005876">
    <property type="term" value="C:spindle microtubule"/>
    <property type="evidence" value="ECO:0007669"/>
    <property type="project" value="TreeGrafter"/>
</dbReference>
<evidence type="ECO:0000256" key="3">
    <source>
        <dbReference type="ARBA" id="ARBA00016012"/>
    </source>
</evidence>
<evidence type="ECO:0000313" key="10">
    <source>
        <dbReference type="Proteomes" id="UP001377567"/>
    </source>
</evidence>
<keyword evidence="4" id="KW-0132">Cell division</keyword>
<dbReference type="InterPro" id="IPR011989">
    <property type="entry name" value="ARM-like"/>
</dbReference>
<feature type="region of interest" description="Disordered" evidence="7">
    <location>
        <begin position="941"/>
        <end position="975"/>
    </location>
</feature>
<evidence type="ECO:0000256" key="6">
    <source>
        <dbReference type="ARBA" id="ARBA00022776"/>
    </source>
</evidence>
<dbReference type="GO" id="GO:0008017">
    <property type="term" value="F:microtubule binding"/>
    <property type="evidence" value="ECO:0007669"/>
    <property type="project" value="TreeGrafter"/>
</dbReference>
<protein>
    <recommendedName>
        <fullName evidence="3">Protein STU1</fullName>
    </recommendedName>
</protein>
<dbReference type="Gene3D" id="1.25.10.10">
    <property type="entry name" value="Leucine-rich Repeat Variant"/>
    <property type="match status" value="1"/>
</dbReference>
<feature type="domain" description="CLASP N-terminal" evidence="8">
    <location>
        <begin position="313"/>
        <end position="539"/>
    </location>
</feature>
<dbReference type="GO" id="GO:0005815">
    <property type="term" value="C:microtubule organizing center"/>
    <property type="evidence" value="ECO:0007669"/>
    <property type="project" value="TreeGrafter"/>
</dbReference>
<dbReference type="PANTHER" id="PTHR21567:SF9">
    <property type="entry name" value="CLIP-ASSOCIATING PROTEIN"/>
    <property type="match status" value="1"/>
</dbReference>
<evidence type="ECO:0000256" key="4">
    <source>
        <dbReference type="ARBA" id="ARBA00022618"/>
    </source>
</evidence>
<keyword evidence="6" id="KW-0498">Mitosis</keyword>
<dbReference type="InterPro" id="IPR024395">
    <property type="entry name" value="CLASP_N_dom"/>
</dbReference>
<feature type="compositionally biased region" description="Low complexity" evidence="7">
    <location>
        <begin position="594"/>
        <end position="603"/>
    </location>
</feature>
<evidence type="ECO:0000259" key="8">
    <source>
        <dbReference type="Pfam" id="PF12348"/>
    </source>
</evidence>
<gene>
    <name evidence="9" type="ORF">DAKH74_050030</name>
</gene>
<evidence type="ECO:0000256" key="7">
    <source>
        <dbReference type="SAM" id="MobiDB-lite"/>
    </source>
</evidence>
<feature type="region of interest" description="Disordered" evidence="7">
    <location>
        <begin position="584"/>
        <end position="642"/>
    </location>
</feature>
<dbReference type="EMBL" id="BTGD01000025">
    <property type="protein sequence ID" value="GMM58386.1"/>
    <property type="molecule type" value="Genomic_DNA"/>
</dbReference>
<feature type="compositionally biased region" description="Basic and acidic residues" evidence="7">
    <location>
        <begin position="1167"/>
        <end position="1176"/>
    </location>
</feature>
<dbReference type="GO" id="GO:0060172">
    <property type="term" value="P:astral microtubule depolymerization"/>
    <property type="evidence" value="ECO:0007669"/>
    <property type="project" value="TreeGrafter"/>
</dbReference>
<dbReference type="PANTHER" id="PTHR21567">
    <property type="entry name" value="CLASP"/>
    <property type="match status" value="1"/>
</dbReference>
<feature type="compositionally biased region" description="Basic and acidic residues" evidence="7">
    <location>
        <begin position="1105"/>
        <end position="1119"/>
    </location>
</feature>
<accession>A0AAV5S4L1</accession>
<comment type="subcellular location">
    <subcellularLocation>
        <location evidence="1">Cytoplasm</location>
        <location evidence="1">Cytoskeleton</location>
        <location evidence="1">Spindle</location>
    </subcellularLocation>
</comment>
<dbReference type="GO" id="GO:0051301">
    <property type="term" value="P:cell division"/>
    <property type="evidence" value="ECO:0007669"/>
    <property type="project" value="UniProtKB-KW"/>
</dbReference>
<keyword evidence="10" id="KW-1185">Reference proteome</keyword>
<evidence type="ECO:0000313" key="9">
    <source>
        <dbReference type="EMBL" id="GMM58386.1"/>
    </source>
</evidence>
<feature type="compositionally biased region" description="Polar residues" evidence="7">
    <location>
        <begin position="604"/>
        <end position="615"/>
    </location>
</feature>
<feature type="compositionally biased region" description="Polar residues" evidence="7">
    <location>
        <begin position="1093"/>
        <end position="1104"/>
    </location>
</feature>
<comment type="similarity">
    <text evidence="2">Belongs to the CLASP family.</text>
</comment>
<feature type="compositionally biased region" description="Basic and acidic residues" evidence="7">
    <location>
        <begin position="941"/>
        <end position="967"/>
    </location>
</feature>
<feature type="region of interest" description="Disordered" evidence="7">
    <location>
        <begin position="1093"/>
        <end position="1119"/>
    </location>
</feature>
<evidence type="ECO:0000256" key="5">
    <source>
        <dbReference type="ARBA" id="ARBA00022701"/>
    </source>
</evidence>
<keyword evidence="5" id="KW-0493">Microtubule</keyword>
<proteinExistence type="inferred from homology"/>
<dbReference type="GO" id="GO:1990023">
    <property type="term" value="C:mitotic spindle midzone"/>
    <property type="evidence" value="ECO:0007669"/>
    <property type="project" value="TreeGrafter"/>
</dbReference>
<reference evidence="9 10" key="1">
    <citation type="journal article" date="2023" name="Elife">
        <title>Identification of key yeast species and microbe-microbe interactions impacting larval growth of Drosophila in the wild.</title>
        <authorList>
            <person name="Mure A."/>
            <person name="Sugiura Y."/>
            <person name="Maeda R."/>
            <person name="Honda K."/>
            <person name="Sakurai N."/>
            <person name="Takahashi Y."/>
            <person name="Watada M."/>
            <person name="Katoh T."/>
            <person name="Gotoh A."/>
            <person name="Gotoh Y."/>
            <person name="Taniguchi I."/>
            <person name="Nakamura K."/>
            <person name="Hayashi T."/>
            <person name="Katayama T."/>
            <person name="Uemura T."/>
            <person name="Hattori Y."/>
        </authorList>
    </citation>
    <scope>NUCLEOTIDE SEQUENCE [LARGE SCALE GENOMIC DNA]</scope>
    <source>
        <strain evidence="9 10">KH-74</strain>
    </source>
</reference>